<sequence precursor="true">MNILAGKVAPVLFIPLITFTVSVQAASCESVVSEITRWYNNTPSACGNDPAVDCSGVMMRATHRWDEAGARQPQRYDVWNPSPASQTSGGVSVSWMRSDRIGYEDPGLNANNGIIFTPRQFVERPLSKLDVYCAYPIDAWTDYRAERGCGDNRQTSNVEKSCQALGINDLNGWKQHYEALGGSSDRQVRHKRQCAFSMRGSMSRTERRDAFEQFIKARKSIAGRTEGRQVQTELRVVTWGADKAPVAAFFYSEARGRKDAMKNQFDYYQKTGRWVPTVKMDFPKNADSKARFACEATAQHKDLPRPVKVSAKSCDGFIQTAKWIQRDDPKLGKGVWTLSVTPTDCGRRIKSDQTDAMYAELVRKYGADPRWSGAKYGGGMRRQLVCHLTHVSKGQEVRYKPVYNLEPSRPDVSHDQSLAQGCNPYPAVPYL</sequence>
<dbReference type="InterPro" id="IPR019719">
    <property type="entry name" value="DUF2599"/>
</dbReference>
<dbReference type="KEGG" id="ppw:PputW619_2759"/>
<reference evidence="2" key="1">
    <citation type="submission" date="2008-02" db="EMBL/GenBank/DDBJ databases">
        <title>Complete sequence of Psuedomonas putida W619.</title>
        <authorList>
            <consortium name="US DOE Joint Genome Institute"/>
            <person name="Copeland A."/>
            <person name="Lucas S."/>
            <person name="Lapidus A."/>
            <person name="Barry K."/>
            <person name="Detter J.C."/>
            <person name="Glavina del Rio T."/>
            <person name="Dalin E."/>
            <person name="Tice H."/>
            <person name="Pitluck S."/>
            <person name="Chain P."/>
            <person name="Malfatti S."/>
            <person name="Shin M."/>
            <person name="Vergez L."/>
            <person name="Schmutz J."/>
            <person name="Larimer F."/>
            <person name="Land M."/>
            <person name="Hauser L."/>
            <person name="Kyrpides N."/>
            <person name="Kim E."/>
            <person name="Taghavi S."/>
            <person name="Vangronsveld D."/>
            <person name="van der Lelie D."/>
            <person name="Richardson P."/>
        </authorList>
    </citation>
    <scope>NUCLEOTIDE SEQUENCE</scope>
    <source>
        <strain evidence="2">W619</strain>
    </source>
</reference>
<name>B1J8S2_PSEPW</name>
<feature type="chain" id="PRO_5002765573" description="DUF2599 domain-containing protein" evidence="1">
    <location>
        <begin position="26"/>
        <end position="431"/>
    </location>
</feature>
<dbReference type="OrthoDB" id="6766953at2"/>
<dbReference type="EMBL" id="CP000949">
    <property type="protein sequence ID" value="ACA73251.1"/>
    <property type="molecule type" value="Genomic_DNA"/>
</dbReference>
<accession>B1J8S2</accession>
<proteinExistence type="predicted"/>
<keyword evidence="1" id="KW-0732">Signal</keyword>
<dbReference type="AlphaFoldDB" id="B1J8S2"/>
<evidence type="ECO:0008006" key="3">
    <source>
        <dbReference type="Google" id="ProtNLM"/>
    </source>
</evidence>
<gene>
    <name evidence="2" type="ordered locus">PputW619_2759</name>
</gene>
<feature type="signal peptide" evidence="1">
    <location>
        <begin position="1"/>
        <end position="25"/>
    </location>
</feature>
<evidence type="ECO:0000313" key="2">
    <source>
        <dbReference type="EMBL" id="ACA73251.1"/>
    </source>
</evidence>
<dbReference type="STRING" id="390235.PputW619_2759"/>
<protein>
    <recommendedName>
        <fullName evidence="3">DUF2599 domain-containing protein</fullName>
    </recommendedName>
</protein>
<dbReference type="eggNOG" id="COG5492">
    <property type="taxonomic scope" value="Bacteria"/>
</dbReference>
<dbReference type="Pfam" id="PF10783">
    <property type="entry name" value="DUF2599"/>
    <property type="match status" value="1"/>
</dbReference>
<evidence type="ECO:0000256" key="1">
    <source>
        <dbReference type="SAM" id="SignalP"/>
    </source>
</evidence>
<dbReference type="HOGENOM" id="CLU_041659_0_0_6"/>
<organism evidence="2">
    <name type="scientific">Pseudomonas putida (strain W619)</name>
    <dbReference type="NCBI Taxonomy" id="390235"/>
    <lineage>
        <taxon>Bacteria</taxon>
        <taxon>Pseudomonadati</taxon>
        <taxon>Pseudomonadota</taxon>
        <taxon>Gammaproteobacteria</taxon>
        <taxon>Pseudomonadales</taxon>
        <taxon>Pseudomonadaceae</taxon>
        <taxon>Pseudomonas</taxon>
    </lineage>
</organism>